<evidence type="ECO:0000259" key="2">
    <source>
        <dbReference type="SMART" id="SM00014"/>
    </source>
</evidence>
<evidence type="ECO:0000313" key="3">
    <source>
        <dbReference type="EMBL" id="QBR48224.1"/>
    </source>
</evidence>
<dbReference type="Pfam" id="PF01569">
    <property type="entry name" value="PAP2"/>
    <property type="match status" value="1"/>
</dbReference>
<sequence length="222" mass="24735">MIVSVKNKQRRQAIISFIIAILLGVLIKFNVIFPIAIDNIVHGWFAHIQTNFGDVIMAIATFLGNPVVDVTYALILAGVLVIAKLHVPAIWTVVTILLGDIFLTVVRFLINRPRPVGHLLADSSSSFPSTHVFGLFVIIFILAILVTPNINSLYTQIIINWLSLLIGLMTIMSRVYFNAHFLSDTIAAVLFAYAWVILSATLYPKLAIFLQTHISIFKHDEI</sequence>
<keyword evidence="1" id="KW-1133">Transmembrane helix</keyword>
<dbReference type="SMART" id="SM00014">
    <property type="entry name" value="acidPPc"/>
    <property type="match status" value="1"/>
</dbReference>
<dbReference type="Proteomes" id="UP000295756">
    <property type="component" value="Chromosome"/>
</dbReference>
<evidence type="ECO:0000256" key="1">
    <source>
        <dbReference type="SAM" id="Phobius"/>
    </source>
</evidence>
<dbReference type="EMBL" id="CP037939">
    <property type="protein sequence ID" value="QBR48224.1"/>
    <property type="molecule type" value="Genomic_DNA"/>
</dbReference>
<evidence type="ECO:0000313" key="4">
    <source>
        <dbReference type="Proteomes" id="UP000295756"/>
    </source>
</evidence>
<feature type="transmembrane region" description="Helical" evidence="1">
    <location>
        <begin position="185"/>
        <end position="203"/>
    </location>
</feature>
<feature type="transmembrane region" description="Helical" evidence="1">
    <location>
        <begin position="89"/>
        <end position="110"/>
    </location>
</feature>
<dbReference type="RefSeq" id="WP_013103481.1">
    <property type="nucleotide sequence ID" value="NZ_CP037939.1"/>
</dbReference>
<feature type="transmembrane region" description="Helical" evidence="1">
    <location>
        <begin position="55"/>
        <end position="82"/>
    </location>
</feature>
<dbReference type="Gene3D" id="1.20.144.10">
    <property type="entry name" value="Phosphatidic acid phosphatase type 2/haloperoxidase"/>
    <property type="match status" value="1"/>
</dbReference>
<dbReference type="InterPro" id="IPR036938">
    <property type="entry name" value="PAP2/HPO_sf"/>
</dbReference>
<proteinExistence type="predicted"/>
<feature type="transmembrane region" description="Helical" evidence="1">
    <location>
        <begin position="157"/>
        <end position="179"/>
    </location>
</feature>
<keyword evidence="4" id="KW-1185">Reference proteome</keyword>
<dbReference type="PANTHER" id="PTHR14969">
    <property type="entry name" value="SPHINGOSINE-1-PHOSPHATE PHOSPHOHYDROLASE"/>
    <property type="match status" value="1"/>
</dbReference>
<feature type="transmembrane region" description="Helical" evidence="1">
    <location>
        <begin position="130"/>
        <end position="150"/>
    </location>
</feature>
<dbReference type="PANTHER" id="PTHR14969:SF13">
    <property type="entry name" value="AT30094P"/>
    <property type="match status" value="1"/>
</dbReference>
<feature type="domain" description="Phosphatidic acid phosphatase type 2/haloperoxidase" evidence="2">
    <location>
        <begin position="89"/>
        <end position="200"/>
    </location>
</feature>
<keyword evidence="1" id="KW-0472">Membrane</keyword>
<dbReference type="SUPFAM" id="SSF48317">
    <property type="entry name" value="Acid phosphatase/Vanadium-dependent haloperoxidase"/>
    <property type="match status" value="1"/>
</dbReference>
<organism evidence="3 4">
    <name type="scientific">Leuconostoc kimchii</name>
    <dbReference type="NCBI Taxonomy" id="136609"/>
    <lineage>
        <taxon>Bacteria</taxon>
        <taxon>Bacillati</taxon>
        <taxon>Bacillota</taxon>
        <taxon>Bacilli</taxon>
        <taxon>Lactobacillales</taxon>
        <taxon>Lactobacillaceae</taxon>
        <taxon>Leuconostoc</taxon>
    </lineage>
</organism>
<gene>
    <name evidence="3" type="ORF">EW139_08830</name>
</gene>
<keyword evidence="1" id="KW-0812">Transmembrane</keyword>
<dbReference type="InterPro" id="IPR000326">
    <property type="entry name" value="PAP2/HPO"/>
</dbReference>
<feature type="transmembrane region" description="Helical" evidence="1">
    <location>
        <begin position="12"/>
        <end position="35"/>
    </location>
</feature>
<reference evidence="3 4" key="1">
    <citation type="submission" date="2019-03" db="EMBL/GenBank/DDBJ databases">
        <title>Complete Genome Sequence of Leuconostoc kimchii strain NKJ218 Isolated from Homemade Kimchi.</title>
        <authorList>
            <person name="Jung J.Y."/>
            <person name="Jin H.M."/>
            <person name="Jung J.-W."/>
            <person name="Lee S.-Y."/>
            <person name="Ryu B.-G."/>
            <person name="Han S.-S."/>
            <person name="Kang H.K."/>
            <person name="Choi H.W."/>
            <person name="Chung E.J."/>
            <person name="Choi K.-M."/>
        </authorList>
    </citation>
    <scope>NUCLEOTIDE SEQUENCE [LARGE SCALE GENOMIC DNA]</scope>
    <source>
        <strain evidence="3 4">NKJ218</strain>
    </source>
</reference>
<dbReference type="CDD" id="cd03392">
    <property type="entry name" value="PAP2_like_2"/>
    <property type="match status" value="1"/>
</dbReference>
<name>A0ABX5SP77_9LACO</name>
<accession>A0ABX5SP77</accession>
<protein>
    <submittedName>
        <fullName evidence="3">Phosphatase PAP2 family protein</fullName>
    </submittedName>
</protein>